<reference evidence="1 2" key="1">
    <citation type="submission" date="2024-05" db="EMBL/GenBank/DDBJ databases">
        <title>Haplotype-resolved chromosome-level genome assembly of Huyou (Citrus changshanensis).</title>
        <authorList>
            <person name="Miao C."/>
            <person name="Chen W."/>
            <person name="Wu Y."/>
            <person name="Wang L."/>
            <person name="Zhao S."/>
            <person name="Grierson D."/>
            <person name="Xu C."/>
            <person name="Chen K."/>
        </authorList>
    </citation>
    <scope>NUCLEOTIDE SEQUENCE [LARGE SCALE GENOMIC DNA]</scope>
    <source>
        <strain evidence="1">01-14</strain>
        <tissue evidence="1">Leaf</tissue>
    </source>
</reference>
<gene>
    <name evidence="1" type="ORF">WN944_009064</name>
</gene>
<dbReference type="Proteomes" id="UP001428341">
    <property type="component" value="Unassembled WGS sequence"/>
</dbReference>
<proteinExistence type="predicted"/>
<comment type="caution">
    <text evidence="1">The sequence shown here is derived from an EMBL/GenBank/DDBJ whole genome shotgun (WGS) entry which is preliminary data.</text>
</comment>
<organism evidence="1 2">
    <name type="scientific">Citrus x changshan-huyou</name>
    <dbReference type="NCBI Taxonomy" id="2935761"/>
    <lineage>
        <taxon>Eukaryota</taxon>
        <taxon>Viridiplantae</taxon>
        <taxon>Streptophyta</taxon>
        <taxon>Embryophyta</taxon>
        <taxon>Tracheophyta</taxon>
        <taxon>Spermatophyta</taxon>
        <taxon>Magnoliopsida</taxon>
        <taxon>eudicotyledons</taxon>
        <taxon>Gunneridae</taxon>
        <taxon>Pentapetalae</taxon>
        <taxon>rosids</taxon>
        <taxon>malvids</taxon>
        <taxon>Sapindales</taxon>
        <taxon>Rutaceae</taxon>
        <taxon>Aurantioideae</taxon>
        <taxon>Citrus</taxon>
    </lineage>
</organism>
<dbReference type="AlphaFoldDB" id="A0AAP0QZH2"/>
<sequence length="75" mass="8677">MIQIFSFKKFPFSAYFYGVPNGYAKVITGKITRYLKSKDQKSKPTIRPEWECNGESLLIASKKLMNRVAEILKEV</sequence>
<evidence type="ECO:0000313" key="2">
    <source>
        <dbReference type="Proteomes" id="UP001428341"/>
    </source>
</evidence>
<accession>A0AAP0QZH2</accession>
<evidence type="ECO:0000313" key="1">
    <source>
        <dbReference type="EMBL" id="KAK9217052.1"/>
    </source>
</evidence>
<protein>
    <submittedName>
        <fullName evidence="1">Uncharacterized protein</fullName>
    </submittedName>
</protein>
<keyword evidence="2" id="KW-1185">Reference proteome</keyword>
<dbReference type="EMBL" id="JBCGBO010000003">
    <property type="protein sequence ID" value="KAK9217052.1"/>
    <property type="molecule type" value="Genomic_DNA"/>
</dbReference>
<name>A0AAP0QZH2_9ROSI</name>